<accession>X0Z3X1</accession>
<feature type="domain" description="STAS" evidence="1">
    <location>
        <begin position="1"/>
        <end position="56"/>
    </location>
</feature>
<comment type="caution">
    <text evidence="2">The sequence shown here is derived from an EMBL/GenBank/DDBJ whole genome shotgun (WGS) entry which is preliminary data.</text>
</comment>
<organism evidence="2">
    <name type="scientific">marine sediment metagenome</name>
    <dbReference type="NCBI Taxonomy" id="412755"/>
    <lineage>
        <taxon>unclassified sequences</taxon>
        <taxon>metagenomes</taxon>
        <taxon>ecological metagenomes</taxon>
    </lineage>
</organism>
<dbReference type="EMBL" id="BART01006463">
    <property type="protein sequence ID" value="GAG64040.1"/>
    <property type="molecule type" value="Genomic_DNA"/>
</dbReference>
<sequence length="114" mass="13167">MSGIRLNPISLKKENIDGTRVRILSIIDDKEMFIIDLSDIDVFDSTGLGLLFDIRKSYNVKKLRKFNFLTLIDSDIAHKAFRKNWARLIQKIYHVNPLLCPKCLGSMKIISFPI</sequence>
<gene>
    <name evidence="2" type="ORF">S01H4_14748</name>
</gene>
<dbReference type="Gene3D" id="3.30.750.24">
    <property type="entry name" value="STAS domain"/>
    <property type="match status" value="1"/>
</dbReference>
<dbReference type="InterPro" id="IPR002645">
    <property type="entry name" value="STAS_dom"/>
</dbReference>
<dbReference type="AlphaFoldDB" id="X0Z3X1"/>
<evidence type="ECO:0000313" key="2">
    <source>
        <dbReference type="EMBL" id="GAG64040.1"/>
    </source>
</evidence>
<name>X0Z3X1_9ZZZZ</name>
<proteinExistence type="predicted"/>
<dbReference type="Pfam" id="PF01740">
    <property type="entry name" value="STAS"/>
    <property type="match status" value="1"/>
</dbReference>
<protein>
    <recommendedName>
        <fullName evidence="1">STAS domain-containing protein</fullName>
    </recommendedName>
</protein>
<dbReference type="SUPFAM" id="SSF52091">
    <property type="entry name" value="SpoIIaa-like"/>
    <property type="match status" value="1"/>
</dbReference>
<reference evidence="2" key="1">
    <citation type="journal article" date="2014" name="Front. Microbiol.">
        <title>High frequency of phylogenetically diverse reductive dehalogenase-homologous genes in deep subseafloor sedimentary metagenomes.</title>
        <authorList>
            <person name="Kawai M."/>
            <person name="Futagami T."/>
            <person name="Toyoda A."/>
            <person name="Takaki Y."/>
            <person name="Nishi S."/>
            <person name="Hori S."/>
            <person name="Arai W."/>
            <person name="Tsubouchi T."/>
            <person name="Morono Y."/>
            <person name="Uchiyama I."/>
            <person name="Ito T."/>
            <person name="Fujiyama A."/>
            <person name="Inagaki F."/>
            <person name="Takami H."/>
        </authorList>
    </citation>
    <scope>NUCLEOTIDE SEQUENCE</scope>
    <source>
        <strain evidence="2">Expedition CK06-06</strain>
    </source>
</reference>
<evidence type="ECO:0000259" key="1">
    <source>
        <dbReference type="PROSITE" id="PS50801"/>
    </source>
</evidence>
<dbReference type="InterPro" id="IPR036513">
    <property type="entry name" value="STAS_dom_sf"/>
</dbReference>
<dbReference type="PROSITE" id="PS50801">
    <property type="entry name" value="STAS"/>
    <property type="match status" value="1"/>
</dbReference>